<dbReference type="Proteomes" id="UP000292884">
    <property type="component" value="Unassembled WGS sequence"/>
</dbReference>
<dbReference type="AlphaFoldDB" id="A0A4R0MUI0"/>
<evidence type="ECO:0000313" key="5">
    <source>
        <dbReference type="Proteomes" id="UP000292884"/>
    </source>
</evidence>
<dbReference type="OrthoDB" id="5432534at2"/>
<dbReference type="RefSeq" id="WP_131553872.1">
    <property type="nucleotide sequence ID" value="NZ_SJSK01000003.1"/>
</dbReference>
<reference evidence="4 5" key="1">
    <citation type="submission" date="2019-02" db="EMBL/GenBank/DDBJ databases">
        <title>Pedobacter sp. RP-1-13 sp. nov., isolated from Arctic soil.</title>
        <authorList>
            <person name="Dahal R.H."/>
        </authorList>
    </citation>
    <scope>NUCLEOTIDE SEQUENCE [LARGE SCALE GENOMIC DNA]</scope>
    <source>
        <strain evidence="4 5">RP-1-13</strain>
    </source>
</reference>
<dbReference type="SUPFAM" id="SSF52172">
    <property type="entry name" value="CheY-like"/>
    <property type="match status" value="1"/>
</dbReference>
<dbReference type="InterPro" id="IPR011006">
    <property type="entry name" value="CheY-like_superfamily"/>
</dbReference>
<keyword evidence="5" id="KW-1185">Reference proteome</keyword>
<comment type="caution">
    <text evidence="4">The sequence shown here is derived from an EMBL/GenBank/DDBJ whole genome shotgun (WGS) entry which is preliminary data.</text>
</comment>
<accession>A0A4R0MUI0</accession>
<gene>
    <name evidence="4" type="ORF">EZ428_14460</name>
</gene>
<dbReference type="PROSITE" id="PS50110">
    <property type="entry name" value="RESPONSE_REGULATORY"/>
    <property type="match status" value="1"/>
</dbReference>
<feature type="domain" description="Response regulatory" evidence="3">
    <location>
        <begin position="4"/>
        <end position="117"/>
    </location>
</feature>
<dbReference type="InterPro" id="IPR001789">
    <property type="entry name" value="Sig_transdc_resp-reg_receiver"/>
</dbReference>
<proteinExistence type="predicted"/>
<evidence type="ECO:0000259" key="3">
    <source>
        <dbReference type="PROSITE" id="PS50110"/>
    </source>
</evidence>
<protein>
    <submittedName>
        <fullName evidence="4">Response regulator</fullName>
    </submittedName>
</protein>
<evidence type="ECO:0000256" key="2">
    <source>
        <dbReference type="PROSITE-ProRule" id="PRU00169"/>
    </source>
</evidence>
<evidence type="ECO:0000256" key="1">
    <source>
        <dbReference type="ARBA" id="ARBA00022553"/>
    </source>
</evidence>
<organism evidence="4 5">
    <name type="scientific">Pedobacter frigiditerrae</name>
    <dbReference type="NCBI Taxonomy" id="2530452"/>
    <lineage>
        <taxon>Bacteria</taxon>
        <taxon>Pseudomonadati</taxon>
        <taxon>Bacteroidota</taxon>
        <taxon>Sphingobacteriia</taxon>
        <taxon>Sphingobacteriales</taxon>
        <taxon>Sphingobacteriaceae</taxon>
        <taxon>Pedobacter</taxon>
    </lineage>
</organism>
<dbReference type="EMBL" id="SJSK01000003">
    <property type="protein sequence ID" value="TCC90473.1"/>
    <property type="molecule type" value="Genomic_DNA"/>
</dbReference>
<dbReference type="GO" id="GO:0000160">
    <property type="term" value="P:phosphorelay signal transduction system"/>
    <property type="evidence" value="ECO:0007669"/>
    <property type="project" value="InterPro"/>
</dbReference>
<feature type="modified residue" description="4-aspartylphosphate" evidence="2">
    <location>
        <position position="53"/>
    </location>
</feature>
<evidence type="ECO:0000313" key="4">
    <source>
        <dbReference type="EMBL" id="TCC90473.1"/>
    </source>
</evidence>
<dbReference type="PANTHER" id="PTHR44591:SF3">
    <property type="entry name" value="RESPONSE REGULATORY DOMAIN-CONTAINING PROTEIN"/>
    <property type="match status" value="1"/>
</dbReference>
<name>A0A4R0MUI0_9SPHI</name>
<dbReference type="PANTHER" id="PTHR44591">
    <property type="entry name" value="STRESS RESPONSE REGULATOR PROTEIN 1"/>
    <property type="match status" value="1"/>
</dbReference>
<sequence length="121" mass="13577">MRKRILVVENNPDILELISLVLEEAGYEVNSFANEHDIFEHIVKFQPDAILLDIVQPTVQGTELCRQIKEAEGTSHIPVIVLSTHPHIKKVKEVCADEVVPKPFDIDGLVEIISEQLKTAS</sequence>
<dbReference type="Gene3D" id="3.40.50.2300">
    <property type="match status" value="1"/>
</dbReference>
<dbReference type="InterPro" id="IPR050595">
    <property type="entry name" value="Bact_response_regulator"/>
</dbReference>
<keyword evidence="1 2" id="KW-0597">Phosphoprotein</keyword>
<dbReference type="SMART" id="SM00448">
    <property type="entry name" value="REC"/>
    <property type="match status" value="1"/>
</dbReference>
<dbReference type="Pfam" id="PF00072">
    <property type="entry name" value="Response_reg"/>
    <property type="match status" value="1"/>
</dbReference>